<feature type="transmembrane region" description="Helical" evidence="10">
    <location>
        <begin position="97"/>
        <end position="122"/>
    </location>
</feature>
<dbReference type="GO" id="GO:0008528">
    <property type="term" value="F:G protein-coupled peptide receptor activity"/>
    <property type="evidence" value="ECO:0007669"/>
    <property type="project" value="InterPro"/>
</dbReference>
<evidence type="ECO:0000259" key="13">
    <source>
        <dbReference type="PROSITE" id="PS50262"/>
    </source>
</evidence>
<evidence type="ECO:0000256" key="3">
    <source>
        <dbReference type="ARBA" id="ARBA00022604"/>
    </source>
</evidence>
<evidence type="ECO:0000313" key="15">
    <source>
        <dbReference type="Proteomes" id="UP000076502"/>
    </source>
</evidence>
<dbReference type="OrthoDB" id="10063348at2759"/>
<keyword evidence="6" id="KW-0833">Ubl conjugation pathway</keyword>
<dbReference type="InterPro" id="IPR000276">
    <property type="entry name" value="GPCR_Rhodpsn"/>
</dbReference>
<keyword evidence="4 10" id="KW-0812">Transmembrane</keyword>
<feature type="transmembrane region" description="Helical" evidence="10">
    <location>
        <begin position="266"/>
        <end position="293"/>
    </location>
</feature>
<keyword evidence="9" id="KW-0727">SH2 domain</keyword>
<keyword evidence="8 10" id="KW-0472">Membrane</keyword>
<evidence type="ECO:0000256" key="6">
    <source>
        <dbReference type="ARBA" id="ARBA00022786"/>
    </source>
</evidence>
<evidence type="ECO:0000256" key="5">
    <source>
        <dbReference type="ARBA" id="ARBA00022700"/>
    </source>
</evidence>
<dbReference type="CDD" id="cd14978">
    <property type="entry name" value="7tmA_FMRFamide_R-like"/>
    <property type="match status" value="1"/>
</dbReference>
<dbReference type="PROSITE" id="PS50262">
    <property type="entry name" value="G_PROTEIN_RECEP_F1_2"/>
    <property type="match status" value="1"/>
</dbReference>
<dbReference type="SMART" id="SM00969">
    <property type="entry name" value="SOCS_box"/>
    <property type="match status" value="1"/>
</dbReference>
<evidence type="ECO:0000256" key="1">
    <source>
        <dbReference type="ARBA" id="ARBA00004370"/>
    </source>
</evidence>
<reference evidence="14 15" key="1">
    <citation type="submission" date="2015-07" db="EMBL/GenBank/DDBJ databases">
        <title>The genome of Dufourea novaeangliae.</title>
        <authorList>
            <person name="Pan H."/>
            <person name="Kapheim K."/>
        </authorList>
    </citation>
    <scope>NUCLEOTIDE SEQUENCE [LARGE SCALE GENOMIC DNA]</scope>
    <source>
        <strain evidence="14">0120121106</strain>
        <tissue evidence="14">Whole body</tissue>
    </source>
</reference>
<feature type="domain" description="G-protein coupled receptors family 1 profile" evidence="13">
    <location>
        <begin position="39"/>
        <end position="387"/>
    </location>
</feature>
<dbReference type="Proteomes" id="UP000076502">
    <property type="component" value="Unassembled WGS sequence"/>
</dbReference>
<keyword evidence="15" id="KW-1185">Reference proteome</keyword>
<evidence type="ECO:0000256" key="9">
    <source>
        <dbReference type="PROSITE-ProRule" id="PRU00191"/>
    </source>
</evidence>
<dbReference type="Gene3D" id="1.20.1070.10">
    <property type="entry name" value="Rhodopsin 7-helix transmembrane proteins"/>
    <property type="match status" value="1"/>
</dbReference>
<proteinExistence type="inferred from homology"/>
<evidence type="ECO:0000256" key="7">
    <source>
        <dbReference type="ARBA" id="ARBA00022989"/>
    </source>
</evidence>
<dbReference type="Pfam" id="PF00017">
    <property type="entry name" value="SH2"/>
    <property type="match status" value="1"/>
</dbReference>
<dbReference type="SUPFAM" id="SSF55550">
    <property type="entry name" value="SH2 domain"/>
    <property type="match status" value="1"/>
</dbReference>
<dbReference type="InterPro" id="IPR053219">
    <property type="entry name" value="GPCR_Dmsr-1"/>
</dbReference>
<dbReference type="GO" id="GO:0005886">
    <property type="term" value="C:plasma membrane"/>
    <property type="evidence" value="ECO:0007669"/>
    <property type="project" value="TreeGrafter"/>
</dbReference>
<dbReference type="CDD" id="cd09923">
    <property type="entry name" value="SH2_SOCS_family"/>
    <property type="match status" value="1"/>
</dbReference>
<evidence type="ECO:0000256" key="10">
    <source>
        <dbReference type="SAM" id="Phobius"/>
    </source>
</evidence>
<dbReference type="SUPFAM" id="SSF158235">
    <property type="entry name" value="SOCS box-like"/>
    <property type="match status" value="1"/>
</dbReference>
<dbReference type="InterPro" id="IPR001496">
    <property type="entry name" value="SOCS_box"/>
</dbReference>
<comment type="subcellular location">
    <subcellularLocation>
        <location evidence="1">Membrane</location>
    </subcellularLocation>
</comment>
<dbReference type="InterPro" id="IPR036036">
    <property type="entry name" value="SOCS_box-like_dom_sf"/>
</dbReference>
<feature type="transmembrane region" description="Helical" evidence="10">
    <location>
        <begin position="24"/>
        <end position="46"/>
    </location>
</feature>
<dbReference type="STRING" id="178035.A0A154PIK3"/>
<dbReference type="SMART" id="SM00252">
    <property type="entry name" value="SH2"/>
    <property type="match status" value="1"/>
</dbReference>
<keyword evidence="5" id="KW-0734">Signal transduction inhibitor</keyword>
<evidence type="ECO:0000259" key="11">
    <source>
        <dbReference type="PROSITE" id="PS50001"/>
    </source>
</evidence>
<keyword evidence="3" id="KW-0341">Growth regulation</keyword>
<dbReference type="PRINTS" id="PR00237">
    <property type="entry name" value="GPCRRHODOPSN"/>
</dbReference>
<sequence length="1013" mass="115436">MDLNASSNHYVCDLSSFHSHYSQLHGWISLFVCVFGSIANILNILVLTRREMRSPTNIILTGLALADLLVMIDYIPYSFHLYLYRRSRRDRFTYGWAVFVLFHSNFAQVCHTISICLTLILAVWRYVAVAKKNREWCSYRRTVFAILITYAFCPVLCVPLYITTEVREHMEVLDSNGMSVINVQNESFIACLKRRICIGGIASMIMRTLKFFYMACLYYDLSINRSVDENLLFSDPSAGERVNTTLYFVRFTETAKNHDILKKLNFWIYSVVIKLFPCVVLTVVILKLVQVLLQAKRRRRKLTNVYEQHFERKKSSRRMDKDRQADRTKMMLLAVLVLFLVTELPQGILGLFSVLLGPSFFQTCYLMLGDVIDMLTLVNSAINFILYCTMSRQFRKTFNELFCKTWKIPRNTGKQVLIENNGHTDTRLCYADCNITLHKMLTVMCPNCRHRFPAPGCCEPQNIEKNNSLIHPTTCYYGGLLVPKGYTSGGGCFINAPTIIHSQPIINSFNYPSVTSDLEKPRIDKQKDIFFQRSEKDIQKCEFPIFSQEIEKNQNSGSHITTSCDLTGSSVTITTPSIQSGGCLIQSTDSEILMQTPHMQIRPKLSGGGCFVQKTLATENQEVSITLTEPKDQQENGERDGRMFLLPPSGCQELPGIRRNILPQKTGVEAIGDFMGGNSEEKPPILSNFQANTVPVMHIQQAKTSQKCGQESESGNNFNCCCNHVQNLYHVKSNNAPTLENRNSVVLDSNPGVQIQVNATVQLPASLGQCTVNITASTTNSPSSVPSIASKTRNNFNGGGLVQENEVQNNEEHFEERRDRTPTTPVSWLMPCPWNFDNYIMDRDAARLSEVKRLLQTCGWYHEGLSWQQSENLLKKAAVGRWLMRDSSDSRYTFAISVQTARGPTSVRVHYFVGQFRLDAEPRLAFAIPLFDCPIKMLEYYVEYSKSVDEHRKEVWVDYSGQLYSEIYLTKPLVKEVRSLSHLARLVVNRCKLPTEHLPPLIKSYLAEYPYTL</sequence>
<feature type="domain" description="SOCS box" evidence="12">
    <location>
        <begin position="968"/>
        <end position="1012"/>
    </location>
</feature>
<dbReference type="GO" id="GO:0009968">
    <property type="term" value="P:negative regulation of signal transduction"/>
    <property type="evidence" value="ECO:0007669"/>
    <property type="project" value="UniProtKB-KW"/>
</dbReference>
<feature type="transmembrane region" description="Helical" evidence="10">
    <location>
        <begin position="58"/>
        <end position="77"/>
    </location>
</feature>
<dbReference type="SUPFAM" id="SSF81321">
    <property type="entry name" value="Family A G protein-coupled receptor-like"/>
    <property type="match status" value="1"/>
</dbReference>
<evidence type="ECO:0000256" key="8">
    <source>
        <dbReference type="ARBA" id="ARBA00023136"/>
    </source>
</evidence>
<gene>
    <name evidence="14" type="ORF">WN55_02924</name>
</gene>
<dbReference type="InterPro" id="IPR000980">
    <property type="entry name" value="SH2"/>
</dbReference>
<dbReference type="GO" id="GO:0035556">
    <property type="term" value="P:intracellular signal transduction"/>
    <property type="evidence" value="ECO:0007669"/>
    <property type="project" value="InterPro"/>
</dbReference>
<evidence type="ECO:0000256" key="4">
    <source>
        <dbReference type="ARBA" id="ARBA00022692"/>
    </source>
</evidence>
<dbReference type="Gene3D" id="3.30.505.10">
    <property type="entry name" value="SH2 domain"/>
    <property type="match status" value="1"/>
</dbReference>
<dbReference type="AlphaFoldDB" id="A0A154PIK3"/>
<evidence type="ECO:0000256" key="2">
    <source>
        <dbReference type="ARBA" id="ARBA00010663"/>
    </source>
</evidence>
<organism evidence="14 15">
    <name type="scientific">Dufourea novaeangliae</name>
    <name type="common">Sweat bee</name>
    <dbReference type="NCBI Taxonomy" id="178035"/>
    <lineage>
        <taxon>Eukaryota</taxon>
        <taxon>Metazoa</taxon>
        <taxon>Ecdysozoa</taxon>
        <taxon>Arthropoda</taxon>
        <taxon>Hexapoda</taxon>
        <taxon>Insecta</taxon>
        <taxon>Pterygota</taxon>
        <taxon>Neoptera</taxon>
        <taxon>Endopterygota</taxon>
        <taxon>Hymenoptera</taxon>
        <taxon>Apocrita</taxon>
        <taxon>Aculeata</taxon>
        <taxon>Apoidea</taxon>
        <taxon>Anthophila</taxon>
        <taxon>Halictidae</taxon>
        <taxon>Rophitinae</taxon>
        <taxon>Dufourea</taxon>
    </lineage>
</organism>
<comment type="similarity">
    <text evidence="2">Belongs to the G-protein coupled receptor 1 family.</text>
</comment>
<evidence type="ECO:0000313" key="14">
    <source>
        <dbReference type="EMBL" id="KZC11642.1"/>
    </source>
</evidence>
<name>A0A154PIK3_DUFNO</name>
<dbReference type="EMBL" id="KQ434924">
    <property type="protein sequence ID" value="KZC11642.1"/>
    <property type="molecule type" value="Genomic_DNA"/>
</dbReference>
<protein>
    <submittedName>
        <fullName evidence="14">Suppressor of cytokine signaling 2</fullName>
    </submittedName>
</protein>
<feature type="transmembrane region" description="Helical" evidence="10">
    <location>
        <begin position="331"/>
        <end position="353"/>
    </location>
</feature>
<feature type="domain" description="SH2" evidence="11">
    <location>
        <begin position="860"/>
        <end position="973"/>
    </location>
</feature>
<dbReference type="PANTHER" id="PTHR46273">
    <property type="entry name" value="MYOSUPPRESSIN RECEPTOR 1, ISOFORM B-RELATED"/>
    <property type="match status" value="1"/>
</dbReference>
<dbReference type="InterPro" id="IPR019427">
    <property type="entry name" value="7TM_GPCR_serpentine_rcpt_Srw"/>
</dbReference>
<dbReference type="Pfam" id="PF10324">
    <property type="entry name" value="7TM_GPCR_Srw"/>
    <property type="match status" value="2"/>
</dbReference>
<keyword evidence="7 10" id="KW-1133">Transmembrane helix</keyword>
<accession>A0A154PIK3</accession>
<feature type="transmembrane region" description="Helical" evidence="10">
    <location>
        <begin position="143"/>
        <end position="162"/>
    </location>
</feature>
<dbReference type="InterPro" id="IPR036860">
    <property type="entry name" value="SH2_dom_sf"/>
</dbReference>
<dbReference type="PROSITE" id="PS50225">
    <property type="entry name" value="SOCS"/>
    <property type="match status" value="1"/>
</dbReference>
<dbReference type="PROSITE" id="PS50001">
    <property type="entry name" value="SH2"/>
    <property type="match status" value="1"/>
</dbReference>
<dbReference type="PANTHER" id="PTHR46273:SF4">
    <property type="entry name" value="AT19640P"/>
    <property type="match status" value="1"/>
</dbReference>
<dbReference type="InterPro" id="IPR017452">
    <property type="entry name" value="GPCR_Rhodpsn_7TM"/>
</dbReference>
<evidence type="ECO:0000259" key="12">
    <source>
        <dbReference type="PROSITE" id="PS50225"/>
    </source>
</evidence>